<dbReference type="AlphaFoldDB" id="A0A9P7MNL5"/>
<reference evidence="2" key="1">
    <citation type="journal article" date="2020" name="bioRxiv">
        <title>Whole genome comparisons of ergot fungi reveals the divergence and evolution of species within the genus Claviceps are the result of varying mechanisms driving genome evolution and host range expansion.</title>
        <authorList>
            <person name="Wyka S.A."/>
            <person name="Mondo S.J."/>
            <person name="Liu M."/>
            <person name="Dettman J."/>
            <person name="Nalam V."/>
            <person name="Broders K.D."/>
        </authorList>
    </citation>
    <scope>NUCLEOTIDE SEQUENCE</scope>
    <source>
        <strain evidence="2">CCC 1102</strain>
    </source>
</reference>
<feature type="region of interest" description="Disordered" evidence="1">
    <location>
        <begin position="1"/>
        <end position="25"/>
    </location>
</feature>
<evidence type="ECO:0000256" key="1">
    <source>
        <dbReference type="SAM" id="MobiDB-lite"/>
    </source>
</evidence>
<gene>
    <name evidence="2" type="ORF">E4U56_003736</name>
</gene>
<accession>A0A9P7MNL5</accession>
<evidence type="ECO:0000313" key="2">
    <source>
        <dbReference type="EMBL" id="KAG5961777.1"/>
    </source>
</evidence>
<proteinExistence type="predicted"/>
<protein>
    <submittedName>
        <fullName evidence="2">Uncharacterized protein</fullName>
    </submittedName>
</protein>
<organism evidence="2 3">
    <name type="scientific">Claviceps arundinis</name>
    <dbReference type="NCBI Taxonomy" id="1623583"/>
    <lineage>
        <taxon>Eukaryota</taxon>
        <taxon>Fungi</taxon>
        <taxon>Dikarya</taxon>
        <taxon>Ascomycota</taxon>
        <taxon>Pezizomycotina</taxon>
        <taxon>Sordariomycetes</taxon>
        <taxon>Hypocreomycetidae</taxon>
        <taxon>Hypocreales</taxon>
        <taxon>Clavicipitaceae</taxon>
        <taxon>Claviceps</taxon>
    </lineage>
</organism>
<name>A0A9P7MNL5_9HYPO</name>
<evidence type="ECO:0000313" key="3">
    <source>
        <dbReference type="Proteomes" id="UP000784919"/>
    </source>
</evidence>
<sequence length="67" mass="7447">MTGWFKPGRVVDKSHASNPRESPSHEGLIQAATAMNFSALQGPNYQMKVRHVSLSFNFQAMNELLDA</sequence>
<comment type="caution">
    <text evidence="2">The sequence shown here is derived from an EMBL/GenBank/DDBJ whole genome shotgun (WGS) entry which is preliminary data.</text>
</comment>
<dbReference type="EMBL" id="SRPS01000242">
    <property type="protein sequence ID" value="KAG5961777.1"/>
    <property type="molecule type" value="Genomic_DNA"/>
</dbReference>
<dbReference type="Proteomes" id="UP000784919">
    <property type="component" value="Unassembled WGS sequence"/>
</dbReference>